<reference evidence="2 3" key="1">
    <citation type="submission" date="2020-09" db="EMBL/GenBank/DDBJ databases">
        <title>Pedobacter sp. SW-16 isolated from soil near Yeocheon.</title>
        <authorList>
            <person name="Im H.S."/>
            <person name="Joung Y."/>
            <person name="Lee S.-S."/>
        </authorList>
    </citation>
    <scope>NUCLEOTIDE SEQUENCE [LARGE SCALE GENOMIC DNA]</scope>
    <source>
        <strain evidence="2 3">SW-16</strain>
    </source>
</reference>
<protein>
    <submittedName>
        <fullName evidence="2">Rhodanese-like domain-containing protein</fullName>
    </submittedName>
</protein>
<gene>
    <name evidence="2" type="ORF">H9N25_16535</name>
</gene>
<dbReference type="InterPro" id="IPR001763">
    <property type="entry name" value="Rhodanese-like_dom"/>
</dbReference>
<name>A0ABX6TF08_9SPHI</name>
<keyword evidence="3" id="KW-1185">Reference proteome</keyword>
<dbReference type="Proteomes" id="UP000516439">
    <property type="component" value="Chromosome"/>
</dbReference>
<dbReference type="InterPro" id="IPR036873">
    <property type="entry name" value="Rhodanese-like_dom_sf"/>
</dbReference>
<dbReference type="SUPFAM" id="SSF52821">
    <property type="entry name" value="Rhodanese/Cell cycle control phosphatase"/>
    <property type="match status" value="1"/>
</dbReference>
<evidence type="ECO:0000313" key="3">
    <source>
        <dbReference type="Proteomes" id="UP000516439"/>
    </source>
</evidence>
<evidence type="ECO:0000313" key="2">
    <source>
        <dbReference type="EMBL" id="QNR83548.1"/>
    </source>
</evidence>
<dbReference type="EMBL" id="CP061171">
    <property type="protein sequence ID" value="QNR83548.1"/>
    <property type="molecule type" value="Genomic_DNA"/>
</dbReference>
<sequence length="195" mass="22087">MKTKIITIMLFSIVYLCNTQTTPPVKRKANIDFDAYEKLIPKVKAHRKNKLVDLPTFLKMAAEKGTVILDTRSDSLYKRKHVKGAIHLNFSDFTQQNLLRLIPSADTRILIYCNNNFVDDAANFASKVVVPVLVKKKIAPISLALNIPTYINLYGYGYRNVYELSELVSTLDKRITFEGTHVKNIAVNAQALKVN</sequence>
<dbReference type="Pfam" id="PF00581">
    <property type="entry name" value="Rhodanese"/>
    <property type="match status" value="1"/>
</dbReference>
<feature type="domain" description="Rhodanese" evidence="1">
    <location>
        <begin position="62"/>
        <end position="129"/>
    </location>
</feature>
<dbReference type="CDD" id="cd00158">
    <property type="entry name" value="RHOD"/>
    <property type="match status" value="1"/>
</dbReference>
<accession>A0ABX6TF08</accession>
<proteinExistence type="predicted"/>
<dbReference type="RefSeq" id="WP_190326583.1">
    <property type="nucleotide sequence ID" value="NZ_CP061171.1"/>
</dbReference>
<dbReference type="Gene3D" id="3.40.250.10">
    <property type="entry name" value="Rhodanese-like domain"/>
    <property type="match status" value="1"/>
</dbReference>
<evidence type="ECO:0000259" key="1">
    <source>
        <dbReference type="PROSITE" id="PS50206"/>
    </source>
</evidence>
<organism evidence="2 3">
    <name type="scientific">Pedobacter riviphilus</name>
    <dbReference type="NCBI Taxonomy" id="2766984"/>
    <lineage>
        <taxon>Bacteria</taxon>
        <taxon>Pseudomonadati</taxon>
        <taxon>Bacteroidota</taxon>
        <taxon>Sphingobacteriia</taxon>
        <taxon>Sphingobacteriales</taxon>
        <taxon>Sphingobacteriaceae</taxon>
        <taxon>Pedobacter</taxon>
    </lineage>
</organism>
<dbReference type="PROSITE" id="PS50206">
    <property type="entry name" value="RHODANESE_3"/>
    <property type="match status" value="1"/>
</dbReference>